<sequence length="215" mass="25857">MYTGIYTGVSPKTHYARLGHASQHILPLFLQQVLLKFEKPEEVYINCSQNKCLSRRLKPGEWARLKNAVQHGYFDFDIPLIYTILRHLHELTLRPTRGWDHPIGPLINEIEIGDDLERCRRLRNEIINRGNTRVSDEELNRYYNEFKLIARRFERFCQKMKMNLSSSWNIYKHAVWTRLRKNKYLKDLEDLQRRGKEKEERILQLEDQLNGVNLY</sequence>
<dbReference type="EMBL" id="CAJPWZ010003040">
    <property type="protein sequence ID" value="CAG2250145.1"/>
    <property type="molecule type" value="Genomic_DNA"/>
</dbReference>
<accession>A0A8S3UX38</accession>
<dbReference type="Pfam" id="PF18738">
    <property type="entry name" value="HEPN_DZIP3"/>
    <property type="match status" value="1"/>
</dbReference>
<feature type="domain" description="DZIP3-like HEPN" evidence="2">
    <location>
        <begin position="54"/>
        <end position="147"/>
    </location>
</feature>
<protein>
    <recommendedName>
        <fullName evidence="2">DZIP3-like HEPN domain-containing protein</fullName>
    </recommendedName>
</protein>
<evidence type="ECO:0000313" key="3">
    <source>
        <dbReference type="EMBL" id="CAG2250145.1"/>
    </source>
</evidence>
<reference evidence="3" key="1">
    <citation type="submission" date="2021-03" db="EMBL/GenBank/DDBJ databases">
        <authorList>
            <person name="Bekaert M."/>
        </authorList>
    </citation>
    <scope>NUCLEOTIDE SEQUENCE</scope>
</reference>
<dbReference type="AlphaFoldDB" id="A0A8S3UX38"/>
<dbReference type="Proteomes" id="UP000683360">
    <property type="component" value="Unassembled WGS sequence"/>
</dbReference>
<comment type="caution">
    <text evidence="3">The sequence shown here is derived from an EMBL/GenBank/DDBJ whole genome shotgun (WGS) entry which is preliminary data.</text>
</comment>
<dbReference type="OrthoDB" id="6147764at2759"/>
<gene>
    <name evidence="3" type="ORF">MEDL_61876</name>
</gene>
<evidence type="ECO:0000313" key="4">
    <source>
        <dbReference type="Proteomes" id="UP000683360"/>
    </source>
</evidence>
<evidence type="ECO:0000256" key="1">
    <source>
        <dbReference type="SAM" id="Coils"/>
    </source>
</evidence>
<evidence type="ECO:0000259" key="2">
    <source>
        <dbReference type="Pfam" id="PF18738"/>
    </source>
</evidence>
<name>A0A8S3UX38_MYTED</name>
<organism evidence="3 4">
    <name type="scientific">Mytilus edulis</name>
    <name type="common">Blue mussel</name>
    <dbReference type="NCBI Taxonomy" id="6550"/>
    <lineage>
        <taxon>Eukaryota</taxon>
        <taxon>Metazoa</taxon>
        <taxon>Spiralia</taxon>
        <taxon>Lophotrochozoa</taxon>
        <taxon>Mollusca</taxon>
        <taxon>Bivalvia</taxon>
        <taxon>Autobranchia</taxon>
        <taxon>Pteriomorphia</taxon>
        <taxon>Mytilida</taxon>
        <taxon>Mytiloidea</taxon>
        <taxon>Mytilidae</taxon>
        <taxon>Mytilinae</taxon>
        <taxon>Mytilus</taxon>
    </lineage>
</organism>
<keyword evidence="4" id="KW-1185">Reference proteome</keyword>
<feature type="coiled-coil region" evidence="1">
    <location>
        <begin position="181"/>
        <end position="208"/>
    </location>
</feature>
<proteinExistence type="predicted"/>
<keyword evidence="1" id="KW-0175">Coiled coil</keyword>
<dbReference type="InterPro" id="IPR041249">
    <property type="entry name" value="HEPN_DZIP3"/>
</dbReference>